<comment type="caution">
    <text evidence="4">The sequence shown here is derived from an EMBL/GenBank/DDBJ whole genome shotgun (WGS) entry which is preliminary data.</text>
</comment>
<feature type="transmembrane region" description="Helical" evidence="2">
    <location>
        <begin position="220"/>
        <end position="240"/>
    </location>
</feature>
<gene>
    <name evidence="4" type="ORF">RMCB_5894</name>
</gene>
<feature type="transmembrane region" description="Helical" evidence="2">
    <location>
        <begin position="182"/>
        <end position="200"/>
    </location>
</feature>
<proteinExistence type="predicted"/>
<evidence type="ECO:0000256" key="2">
    <source>
        <dbReference type="SAM" id="Phobius"/>
    </source>
</evidence>
<keyword evidence="2" id="KW-1133">Transmembrane helix</keyword>
<protein>
    <submittedName>
        <fullName evidence="4">Putative iron-regulated membrane protein</fullName>
    </submittedName>
</protein>
<name>A0A100W550_9MYCO</name>
<evidence type="ECO:0000313" key="4">
    <source>
        <dbReference type="EMBL" id="GAS91798.1"/>
    </source>
</evidence>
<sequence length="479" mass="52142">MSHTPLEDPVDRDGPVAPNPKPAPASAWARFRPVLMRLHFYAGVFVAPFILIAAFTGLLYALIPQIDTFVNRHELTVEHVGDHRLPLSDQIAAVRRAHPEGSVASIRPPAAPDETTWVTLNVDDVPPDYARTVFVDPYTGEIRGALTTYGQWLPLRAWFDEFHRNLHLGAIGRNYSELAASWLWVIAGAGLLLWIGHRVGTGKLRRIASPDTGVTGRRRLLSWHGALGVWIIAALALLSVSGMTWSRFAGANVSEIRSHLTWSTPSVDTTLPGGTPDAVVAHHGTPTAAAGFDESQALRGADTALRAAHDAALSNPIWMYPPASPTQGWQVAENKRDWPTRYDAIAVDPQSGAVTARVDFADWPVMAKVADWIVGAHMGILFGVVNQVLLAAVAVALIVVIVLGYRMWWRRRPTRATGLTLPAGPRRGVLSGLRPHEAVLVTLALASFGYFAPLFGVSLVAFIAIDAALGWRQARRVRR</sequence>
<feature type="transmembrane region" description="Helical" evidence="2">
    <location>
        <begin position="388"/>
        <end position="408"/>
    </location>
</feature>
<keyword evidence="2" id="KW-0812">Transmembrane</keyword>
<reference evidence="5" key="1">
    <citation type="journal article" date="2016" name="Genome Announc.">
        <title>Draft Genome Sequences of Five Rapidly Growing Mycobacterium Species, M. thermoresistibile, M. fortuitum subsp. acetamidolyticum, M. canariasense, M. brisbanense, and M. novocastrense.</title>
        <authorList>
            <person name="Katahira K."/>
            <person name="Ogura Y."/>
            <person name="Gotoh Y."/>
            <person name="Hayashi T."/>
        </authorList>
    </citation>
    <scope>NUCLEOTIDE SEQUENCE [LARGE SCALE GENOMIC DNA]</scope>
    <source>
        <strain evidence="5">JCM15654</strain>
    </source>
</reference>
<evidence type="ECO:0000259" key="3">
    <source>
        <dbReference type="Pfam" id="PF03413"/>
    </source>
</evidence>
<feature type="transmembrane region" description="Helical" evidence="2">
    <location>
        <begin position="450"/>
        <end position="471"/>
    </location>
</feature>
<keyword evidence="5" id="KW-1185">Reference proteome</keyword>
<feature type="compositionally biased region" description="Basic and acidic residues" evidence="1">
    <location>
        <begin position="1"/>
        <end position="14"/>
    </location>
</feature>
<dbReference type="InterPro" id="IPR005625">
    <property type="entry name" value="PepSY-ass_TM"/>
</dbReference>
<evidence type="ECO:0000256" key="1">
    <source>
        <dbReference type="SAM" id="MobiDB-lite"/>
    </source>
</evidence>
<dbReference type="InterPro" id="IPR025711">
    <property type="entry name" value="PepSY"/>
</dbReference>
<dbReference type="STRING" id="146020.RMCB_5894"/>
<reference evidence="5" key="2">
    <citation type="submission" date="2016-02" db="EMBL/GenBank/DDBJ databases">
        <title>Draft genome sequence of five rapidly growing Mycobacterium species.</title>
        <authorList>
            <person name="Katahira K."/>
            <person name="Gotou Y."/>
            <person name="Iida K."/>
            <person name="Ogura Y."/>
            <person name="Hayashi T."/>
        </authorList>
    </citation>
    <scope>NUCLEOTIDE SEQUENCE [LARGE SCALE GENOMIC DNA]</scope>
    <source>
        <strain evidence="5">JCM15654</strain>
    </source>
</reference>
<evidence type="ECO:0000313" key="5">
    <source>
        <dbReference type="Proteomes" id="UP000069620"/>
    </source>
</evidence>
<dbReference type="EMBL" id="BCSX01000051">
    <property type="protein sequence ID" value="GAS91798.1"/>
    <property type="molecule type" value="Genomic_DNA"/>
</dbReference>
<dbReference type="PANTHER" id="PTHR34219">
    <property type="entry name" value="IRON-REGULATED INNER MEMBRANE PROTEIN-RELATED"/>
    <property type="match status" value="1"/>
</dbReference>
<feature type="region of interest" description="Disordered" evidence="1">
    <location>
        <begin position="1"/>
        <end position="24"/>
    </location>
</feature>
<dbReference type="PANTHER" id="PTHR34219:SF1">
    <property type="entry name" value="PEPSY DOMAIN-CONTAINING PROTEIN"/>
    <property type="match status" value="1"/>
</dbReference>
<dbReference type="Proteomes" id="UP000069620">
    <property type="component" value="Unassembled WGS sequence"/>
</dbReference>
<accession>A0A100W550</accession>
<dbReference type="Pfam" id="PF03929">
    <property type="entry name" value="PepSY_TM"/>
    <property type="match status" value="1"/>
</dbReference>
<feature type="transmembrane region" description="Helical" evidence="2">
    <location>
        <begin position="40"/>
        <end position="63"/>
    </location>
</feature>
<dbReference type="AlphaFoldDB" id="A0A100W550"/>
<keyword evidence="2" id="KW-0472">Membrane</keyword>
<dbReference type="Pfam" id="PF03413">
    <property type="entry name" value="PepSY"/>
    <property type="match status" value="1"/>
</dbReference>
<organism evidence="4 5">
    <name type="scientific">Mycolicibacterium brisbanense</name>
    <dbReference type="NCBI Taxonomy" id="146020"/>
    <lineage>
        <taxon>Bacteria</taxon>
        <taxon>Bacillati</taxon>
        <taxon>Actinomycetota</taxon>
        <taxon>Actinomycetes</taxon>
        <taxon>Mycobacteriales</taxon>
        <taxon>Mycobacteriaceae</taxon>
        <taxon>Mycolicibacterium</taxon>
    </lineage>
</organism>
<dbReference type="RefSeq" id="WP_062831581.1">
    <property type="nucleotide sequence ID" value="NZ_BCSX01000051.1"/>
</dbReference>
<feature type="domain" description="PepSY" evidence="3">
    <location>
        <begin position="85"/>
        <end position="144"/>
    </location>
</feature>